<feature type="signal peptide" evidence="1">
    <location>
        <begin position="1"/>
        <end position="26"/>
    </location>
</feature>
<proteinExistence type="predicted"/>
<sequence length="134" mass="13911">MGIAMMRAASATILGLGLAVPMSGLANDFSLGLDVDRVPTAQLSLPACNAAIARGAAALGYATRVNRDQKTLITHVSGPPQDGRALIAYCIAAGTYTAWVVQAFDYSGPNLTEPQRIATRVSGEIRKAIKPAAK</sequence>
<dbReference type="InterPro" id="IPR045752">
    <property type="entry name" value="DUF6180"/>
</dbReference>
<evidence type="ECO:0000313" key="2">
    <source>
        <dbReference type="EMBL" id="AEH59052.1"/>
    </source>
</evidence>
<name>F8TUE0_9GAMM</name>
<protein>
    <submittedName>
        <fullName evidence="2">Uncharacterized protein</fullName>
    </submittedName>
</protein>
<reference evidence="2" key="1">
    <citation type="journal article" date="2011" name="Chem. Biol.">
        <title>Identification and characterization of the lysobactin biosynthetic gene cluster reveals mechanistic insights into an unusual termination module architecture.</title>
        <authorList>
            <person name="Hou J."/>
            <person name="Robbel L."/>
            <person name="Marahiel M.A."/>
        </authorList>
    </citation>
    <scope>NUCLEOTIDE SEQUENCE</scope>
    <source>
        <strain evidence="2">ATCC 53042</strain>
    </source>
</reference>
<keyword evidence="1" id="KW-0732">Signal</keyword>
<dbReference type="Pfam" id="PF19678">
    <property type="entry name" value="DUF6180"/>
    <property type="match status" value="1"/>
</dbReference>
<evidence type="ECO:0000256" key="1">
    <source>
        <dbReference type="SAM" id="SignalP"/>
    </source>
</evidence>
<feature type="chain" id="PRO_5003378856" evidence="1">
    <location>
        <begin position="27"/>
        <end position="134"/>
    </location>
</feature>
<accession>F8TUE0</accession>
<organism evidence="2">
    <name type="scientific">Lysobacter sp. ATCC 53042</name>
    <dbReference type="NCBI Taxonomy" id="324869"/>
    <lineage>
        <taxon>Bacteria</taxon>
        <taxon>Pseudomonadati</taxon>
        <taxon>Pseudomonadota</taxon>
        <taxon>Gammaproteobacteria</taxon>
        <taxon>Lysobacterales</taxon>
        <taxon>Lysobacteraceae</taxon>
        <taxon>Lysobacter</taxon>
    </lineage>
</organism>
<dbReference type="EMBL" id="JF412274">
    <property type="protein sequence ID" value="AEH59052.1"/>
    <property type="molecule type" value="Genomic_DNA"/>
</dbReference>
<dbReference type="AlphaFoldDB" id="F8TUE0"/>